<organism evidence="19 20">
    <name type="scientific">Hylemonella gracilis</name>
    <dbReference type="NCBI Taxonomy" id="80880"/>
    <lineage>
        <taxon>Bacteria</taxon>
        <taxon>Pseudomonadati</taxon>
        <taxon>Pseudomonadota</taxon>
        <taxon>Betaproteobacteria</taxon>
        <taxon>Burkholderiales</taxon>
        <taxon>Comamonadaceae</taxon>
        <taxon>Hylemonella</taxon>
    </lineage>
</organism>
<dbReference type="NCBIfam" id="TIGR01783">
    <property type="entry name" value="TonB-siderophor"/>
    <property type="match status" value="1"/>
</dbReference>
<keyword evidence="9" id="KW-0406">Ion transport</keyword>
<evidence type="ECO:0000256" key="5">
    <source>
        <dbReference type="ARBA" id="ARBA00022496"/>
    </source>
</evidence>
<evidence type="ECO:0000256" key="7">
    <source>
        <dbReference type="ARBA" id="ARBA00022729"/>
    </source>
</evidence>
<dbReference type="AlphaFoldDB" id="A0A4P6UHZ3"/>
<dbReference type="GO" id="GO:0009279">
    <property type="term" value="C:cell outer membrane"/>
    <property type="evidence" value="ECO:0007669"/>
    <property type="project" value="UniProtKB-SubCell"/>
</dbReference>
<sequence length="757" mass="81339">MAYIKSRKHGLSTSPAPLRSNLIGAAVLASLALPAGAQTAENASTLPTVTVQDTSTVDYKVETSANPKYTQPLLDTPKTIQVITKQTLEEQGAVTLTEALRNTPGITMQLGEGGNTSAGDTFQLRGFSLQQNTFVDGIRDLGAVTRDTFNLEQVEVVKGAAGAETGRGAASGYLNLISKQAHLGDDSSGTLTLGTAEKKRATVDLNRQVGETSALRVNGMVQDSGVDGRDEVENKGTGLGLSYVTGLGTPTRMHLYSQHIRQDNVPDGGIPTIGMPDYYRATATGTNAVTQAQANAMNAGRRVDTENFYGSKDDYEKVTADMVTFKVEHDLGQGTTIRNVTRWGQNEMDRELTGVGAVTAPTATVNDPSTWTLARSRQKVDQTNTILANQTSANTMFNALGLEHSLAAGVELLKEEQESYSFNTVGTTTAANLYNPNSNDTMAGFAKNVKTTGEMSTLGVYVFDNAKINDQYSINGGLRADRYKLTTRAVAADGTVTKLDDERTLLSWSVGGVYKPIPDGSVYVSYADSQTPPGGNNLQLSSTATNQANPDMDPQTTRTVELGTKWDLLDKRLNLAAAVFRSVNDKQTSIDPITNATVQEGKTEVKGIEVAAVGQITNFWQITAGVAKTESEQIDQRSGTNGATVSDSVRWSPDLTATVWTSYQIKSTTLGLGTRYVSEQKRVITKGTDLSTQNMPVIPSYWVTDMMAAYQFSKQLSVRLNVYNLFDEEYISTLNNNGSRMTLGAPRSATITAAYSF</sequence>
<dbReference type="GO" id="GO:0015891">
    <property type="term" value="P:siderophore transport"/>
    <property type="evidence" value="ECO:0007669"/>
    <property type="project" value="InterPro"/>
</dbReference>
<evidence type="ECO:0000259" key="17">
    <source>
        <dbReference type="Pfam" id="PF00593"/>
    </source>
</evidence>
<dbReference type="PANTHER" id="PTHR32552">
    <property type="entry name" value="FERRICHROME IRON RECEPTOR-RELATED"/>
    <property type="match status" value="1"/>
</dbReference>
<feature type="chain" id="PRO_5020352423" evidence="16">
    <location>
        <begin position="38"/>
        <end position="757"/>
    </location>
</feature>
<dbReference type="PANTHER" id="PTHR32552:SF89">
    <property type="entry name" value="CATECHOLATE SIDEROPHORE RECEPTOR FIU"/>
    <property type="match status" value="1"/>
</dbReference>
<keyword evidence="7 16" id="KW-0732">Signal</keyword>
<evidence type="ECO:0000256" key="8">
    <source>
        <dbReference type="ARBA" id="ARBA00023004"/>
    </source>
</evidence>
<evidence type="ECO:0000313" key="20">
    <source>
        <dbReference type="Proteomes" id="UP000292939"/>
    </source>
</evidence>
<evidence type="ECO:0000259" key="18">
    <source>
        <dbReference type="Pfam" id="PF07715"/>
    </source>
</evidence>
<evidence type="ECO:0000256" key="10">
    <source>
        <dbReference type="ARBA" id="ARBA00023077"/>
    </source>
</evidence>
<name>A0A4P6UHZ3_9BURK</name>
<evidence type="ECO:0000256" key="11">
    <source>
        <dbReference type="ARBA" id="ARBA00023136"/>
    </source>
</evidence>
<dbReference type="OrthoDB" id="9790771at2"/>
<dbReference type="Gene3D" id="2.170.130.10">
    <property type="entry name" value="TonB-dependent receptor, plug domain"/>
    <property type="match status" value="1"/>
</dbReference>
<keyword evidence="8" id="KW-0408">Iron</keyword>
<evidence type="ECO:0000256" key="4">
    <source>
        <dbReference type="ARBA" id="ARBA00022452"/>
    </source>
</evidence>
<keyword evidence="5" id="KW-0410">Iron transport</keyword>
<evidence type="ECO:0000256" key="12">
    <source>
        <dbReference type="ARBA" id="ARBA00023170"/>
    </source>
</evidence>
<dbReference type="NCBIfam" id="NF007349">
    <property type="entry name" value="PRK09840.1"/>
    <property type="match status" value="1"/>
</dbReference>
<dbReference type="Gene3D" id="2.40.170.20">
    <property type="entry name" value="TonB-dependent receptor, beta-barrel domain"/>
    <property type="match status" value="1"/>
</dbReference>
<keyword evidence="12 19" id="KW-0675">Receptor</keyword>
<proteinExistence type="inferred from homology"/>
<keyword evidence="13 14" id="KW-0998">Cell outer membrane</keyword>
<evidence type="ECO:0000256" key="2">
    <source>
        <dbReference type="ARBA" id="ARBA00009810"/>
    </source>
</evidence>
<dbReference type="InterPro" id="IPR012910">
    <property type="entry name" value="Plug_dom"/>
</dbReference>
<evidence type="ECO:0000256" key="1">
    <source>
        <dbReference type="ARBA" id="ARBA00004571"/>
    </source>
</evidence>
<dbReference type="Pfam" id="PF00593">
    <property type="entry name" value="TonB_dep_Rec_b-barrel"/>
    <property type="match status" value="1"/>
</dbReference>
<feature type="domain" description="TonB-dependent receptor plug" evidence="18">
    <location>
        <begin position="73"/>
        <end position="172"/>
    </location>
</feature>
<dbReference type="GO" id="GO:0038023">
    <property type="term" value="F:signaling receptor activity"/>
    <property type="evidence" value="ECO:0007669"/>
    <property type="project" value="InterPro"/>
</dbReference>
<dbReference type="FunFam" id="2.170.130.10:FF:000001">
    <property type="entry name" value="Catecholate siderophore TonB-dependent receptor"/>
    <property type="match status" value="1"/>
</dbReference>
<dbReference type="Proteomes" id="UP000292939">
    <property type="component" value="Chromosome"/>
</dbReference>
<comment type="similarity">
    <text evidence="2 14 15">Belongs to the TonB-dependent receptor family.</text>
</comment>
<evidence type="ECO:0000256" key="16">
    <source>
        <dbReference type="SAM" id="SignalP"/>
    </source>
</evidence>
<evidence type="ECO:0000256" key="15">
    <source>
        <dbReference type="RuleBase" id="RU003357"/>
    </source>
</evidence>
<feature type="signal peptide" evidence="16">
    <location>
        <begin position="1"/>
        <end position="37"/>
    </location>
</feature>
<evidence type="ECO:0000313" key="19">
    <source>
        <dbReference type="EMBL" id="QBK04563.1"/>
    </source>
</evidence>
<reference evidence="19 20" key="1">
    <citation type="submission" date="2018-07" db="EMBL/GenBank/DDBJ databases">
        <title>Exploring interactions and the metabolic potential of the ultra-small soil bacteria Hylemonella gracilis.</title>
        <authorList>
            <person name="Tyc O."/>
            <person name="Kulkarni P."/>
            <person name="Gawehns F."/>
            <person name="Hundscheid M."/>
            <person name="Zweers H."/>
            <person name="Garbeva P."/>
        </authorList>
    </citation>
    <scope>NUCLEOTIDE SEQUENCE [LARGE SCALE GENOMIC DNA]</scope>
    <source>
        <strain evidence="19 20">NS1</strain>
    </source>
</reference>
<protein>
    <submittedName>
        <fullName evidence="19">Catecholate siderophore receptor Fiu</fullName>
    </submittedName>
</protein>
<comment type="subcellular location">
    <subcellularLocation>
        <location evidence="1 14">Cell outer membrane</location>
        <topology evidence="1 14">Multi-pass membrane protein</topology>
    </subcellularLocation>
</comment>
<accession>A0A4P6UHZ3</accession>
<dbReference type="SUPFAM" id="SSF56935">
    <property type="entry name" value="Porins"/>
    <property type="match status" value="1"/>
</dbReference>
<dbReference type="InterPro" id="IPR037066">
    <property type="entry name" value="Plug_dom_sf"/>
</dbReference>
<evidence type="ECO:0000256" key="13">
    <source>
        <dbReference type="ARBA" id="ARBA00023237"/>
    </source>
</evidence>
<evidence type="ECO:0000256" key="3">
    <source>
        <dbReference type="ARBA" id="ARBA00022448"/>
    </source>
</evidence>
<dbReference type="InterPro" id="IPR036942">
    <property type="entry name" value="Beta-barrel_TonB_sf"/>
</dbReference>
<dbReference type="KEGG" id="hgr:DW355_06980"/>
<dbReference type="EMBL" id="CP031395">
    <property type="protein sequence ID" value="QBK04563.1"/>
    <property type="molecule type" value="Genomic_DNA"/>
</dbReference>
<keyword evidence="4 14" id="KW-1134">Transmembrane beta strand</keyword>
<gene>
    <name evidence="19" type="ORF">DW355_06980</name>
</gene>
<dbReference type="Pfam" id="PF07715">
    <property type="entry name" value="Plug"/>
    <property type="match status" value="1"/>
</dbReference>
<keyword evidence="11 14" id="KW-0472">Membrane</keyword>
<dbReference type="GO" id="GO:0015344">
    <property type="term" value="F:siderophore uptake transmembrane transporter activity"/>
    <property type="evidence" value="ECO:0007669"/>
    <property type="project" value="TreeGrafter"/>
</dbReference>
<feature type="domain" description="TonB-dependent receptor-like beta-barrel" evidence="17">
    <location>
        <begin position="276"/>
        <end position="725"/>
    </location>
</feature>
<evidence type="ECO:0000256" key="14">
    <source>
        <dbReference type="PROSITE-ProRule" id="PRU01360"/>
    </source>
</evidence>
<keyword evidence="10 15" id="KW-0798">TonB box</keyword>
<keyword evidence="3 14" id="KW-0813">Transport</keyword>
<dbReference type="InterPro" id="IPR010105">
    <property type="entry name" value="TonB_sidphr_rcpt"/>
</dbReference>
<evidence type="ECO:0000256" key="6">
    <source>
        <dbReference type="ARBA" id="ARBA00022692"/>
    </source>
</evidence>
<dbReference type="PROSITE" id="PS52016">
    <property type="entry name" value="TONB_DEPENDENT_REC_3"/>
    <property type="match status" value="1"/>
</dbReference>
<dbReference type="InterPro" id="IPR039426">
    <property type="entry name" value="TonB-dep_rcpt-like"/>
</dbReference>
<dbReference type="InterPro" id="IPR000531">
    <property type="entry name" value="Beta-barrel_TonB"/>
</dbReference>
<evidence type="ECO:0000256" key="9">
    <source>
        <dbReference type="ARBA" id="ARBA00023065"/>
    </source>
</evidence>
<dbReference type="CDD" id="cd01347">
    <property type="entry name" value="ligand_gated_channel"/>
    <property type="match status" value="1"/>
</dbReference>
<keyword evidence="6 14" id="KW-0812">Transmembrane</keyword>
<dbReference type="RefSeq" id="WP_131278795.1">
    <property type="nucleotide sequence ID" value="NZ_CP031395.1"/>
</dbReference>